<feature type="compositionally biased region" description="Basic and acidic residues" evidence="1">
    <location>
        <begin position="150"/>
        <end position="163"/>
    </location>
</feature>
<accession>A0A251QD54</accession>
<feature type="region of interest" description="Disordered" evidence="1">
    <location>
        <begin position="365"/>
        <end position="384"/>
    </location>
</feature>
<feature type="domain" description="XS" evidence="2">
    <location>
        <begin position="840"/>
        <end position="966"/>
    </location>
</feature>
<evidence type="ECO:0000256" key="1">
    <source>
        <dbReference type="SAM" id="MobiDB-lite"/>
    </source>
</evidence>
<dbReference type="Proteomes" id="UP000006882">
    <property type="component" value="Chromosome G2"/>
</dbReference>
<name>A0A251QD54_PRUPE</name>
<feature type="region of interest" description="Disordered" evidence="1">
    <location>
        <begin position="659"/>
        <end position="688"/>
    </location>
</feature>
<feature type="region of interest" description="Disordered" evidence="1">
    <location>
        <begin position="337"/>
        <end position="360"/>
    </location>
</feature>
<dbReference type="InterPro" id="IPR005380">
    <property type="entry name" value="XS_domain"/>
</dbReference>
<dbReference type="EMBL" id="CM007652">
    <property type="protein sequence ID" value="ONI21729.1"/>
    <property type="molecule type" value="Genomic_DNA"/>
</dbReference>
<dbReference type="Pfam" id="PF03468">
    <property type="entry name" value="XS"/>
    <property type="match status" value="1"/>
</dbReference>
<dbReference type="PANTHER" id="PTHR46619:SF4">
    <property type="entry name" value="XS DOMAIN-CONTAINING PROTEIN-RELATED"/>
    <property type="match status" value="1"/>
</dbReference>
<dbReference type="PANTHER" id="PTHR46619">
    <property type="entry name" value="RNA RECOGNITION MOTIF XS DOMAIN PROTEIN-RELATED"/>
    <property type="match status" value="1"/>
</dbReference>
<evidence type="ECO:0000313" key="4">
    <source>
        <dbReference type="Proteomes" id="UP000006882"/>
    </source>
</evidence>
<sequence length="997" mass="113229">MQSGKHENFNKQSPASRLRAHNRLESGPEPYSGSRRGNIRREAADHSIRGTLSPHELQQDVGVSQRTDYIDRRDYGWHLGGGRTDRVRQRSRSASPVQPFGNMRKRPHFDEGVGVLRRNYSPPPQVPVRLELPRRQELAEPGTYNATDDLNSRRVYGSDHNDSRISKEELNEIGLSAGDKHGTLSQKSVHMEDGTVRGSKSVLTEDNTVLGTYWPPPDPYPVITPGESGAHLPSSSRSMNIRHFEQERLHYLDPVALDRLPVTKSYKGENPIFPSRDGVHPMMSGAHSEDFLASSSTGIRNEFQESYRGGMHLPSLDEFSSSSRKLTDSLSINAFKQRPLANSSRDPDSGKRNLSFYQRCSPTRGEHDDYFRTKSRGMAVDDRGYPSDDLHKMMHPRAPLNVDHTQMVYNHGNFSRPSIMNPAMDRLDNTEDSSGNSRKGIMLNNSTLQRQSLSDYPDRSRISEASKHGGEYLGSGCTHDDFGRRMSQDYEICHFGASQDCQISHLKADYGLERDVSMKYQDRLSPLPTFDSEMRRHTIGMQIRREELGIYEPSDRVLKRNYVIGEDTSTHNPRTFMSDKWRSREFQDLYDSGEEWNDGDVGNLYTSASAGFDHNRYSKAERGFVGRNCHDEYASDDWLPSQRSLAQAQRHSVRFYKHGDRYLKGHRKPGSLSRHKLNHTDIKSGVHKQNRVWKRNDNYLEDVHADDGNDADPSENGMSSTGPEPSEDSEEFMQMVHEAFLKYSKKLNMNTAVQRRYKEQGKAGTLFCIVCGRSFSKEFMDTRRLVTHAFMSHKVGLRAQHLGLLKAVCVLLGWSTVVPSDTVTWVPHILPKAEALAQKEDLILWPPVIIVHNISMSDNNPQNWKVVTIEALEAFLRGKGLIKGRIKMCLGKPADQSMLVVKFLGTFTGLGDAERIHKHFAEHKRGRVDFEQATSSNGEIREAGMQGDNVEEQILYGYMGIVEDLDKVDFHTRNWTVIKSKKEIQDLADAPVKPDER</sequence>
<dbReference type="Gramene" id="ONI21729">
    <property type="protein sequence ID" value="ONI21729"/>
    <property type="gene ID" value="PRUPE_2G084400"/>
</dbReference>
<feature type="region of interest" description="Disordered" evidence="1">
    <location>
        <begin position="1"/>
        <end position="65"/>
    </location>
</feature>
<feature type="compositionally biased region" description="Basic and acidic residues" evidence="1">
    <location>
        <begin position="39"/>
        <end position="48"/>
    </location>
</feature>
<dbReference type="OrthoDB" id="777694at2759"/>
<feature type="compositionally biased region" description="Basic and acidic residues" evidence="1">
    <location>
        <begin position="456"/>
        <end position="470"/>
    </location>
</feature>
<dbReference type="Gene3D" id="3.30.70.2890">
    <property type="entry name" value="XS domain"/>
    <property type="match status" value="1"/>
</dbReference>
<evidence type="ECO:0000259" key="2">
    <source>
        <dbReference type="Pfam" id="PF03468"/>
    </source>
</evidence>
<dbReference type="AlphaFoldDB" id="A0A251QD54"/>
<proteinExistence type="predicted"/>
<dbReference type="STRING" id="3760.A0A251QD54"/>
<feature type="compositionally biased region" description="Basic residues" evidence="1">
    <location>
        <begin position="664"/>
        <end position="677"/>
    </location>
</feature>
<feature type="region of interest" description="Disordered" evidence="1">
    <location>
        <begin position="427"/>
        <end position="475"/>
    </location>
</feature>
<feature type="compositionally biased region" description="Polar residues" evidence="1">
    <location>
        <begin position="432"/>
        <end position="454"/>
    </location>
</feature>
<gene>
    <name evidence="3" type="ORF">PRUPE_2G084400</name>
</gene>
<protein>
    <recommendedName>
        <fullName evidence="2">XS domain-containing protein</fullName>
    </recommendedName>
</protein>
<reference evidence="3 4" key="1">
    <citation type="journal article" date="2013" name="Nat. Genet.">
        <title>The high-quality draft genome of peach (Prunus persica) identifies unique patterns of genetic diversity, domestication and genome evolution.</title>
        <authorList>
            <consortium name="International Peach Genome Initiative"/>
            <person name="Verde I."/>
            <person name="Abbott A.G."/>
            <person name="Scalabrin S."/>
            <person name="Jung S."/>
            <person name="Shu S."/>
            <person name="Marroni F."/>
            <person name="Zhebentyayeva T."/>
            <person name="Dettori M.T."/>
            <person name="Grimwood J."/>
            <person name="Cattonaro F."/>
            <person name="Zuccolo A."/>
            <person name="Rossini L."/>
            <person name="Jenkins J."/>
            <person name="Vendramin E."/>
            <person name="Meisel L.A."/>
            <person name="Decroocq V."/>
            <person name="Sosinski B."/>
            <person name="Prochnik S."/>
            <person name="Mitros T."/>
            <person name="Policriti A."/>
            <person name="Cipriani G."/>
            <person name="Dondini L."/>
            <person name="Ficklin S."/>
            <person name="Goodstein D.M."/>
            <person name="Xuan P."/>
            <person name="Del Fabbro C."/>
            <person name="Aramini V."/>
            <person name="Copetti D."/>
            <person name="Gonzalez S."/>
            <person name="Horner D.S."/>
            <person name="Falchi R."/>
            <person name="Lucas S."/>
            <person name="Mica E."/>
            <person name="Maldonado J."/>
            <person name="Lazzari B."/>
            <person name="Bielenberg D."/>
            <person name="Pirona R."/>
            <person name="Miculan M."/>
            <person name="Barakat A."/>
            <person name="Testolin R."/>
            <person name="Stella A."/>
            <person name="Tartarini S."/>
            <person name="Tonutti P."/>
            <person name="Arus P."/>
            <person name="Orellana A."/>
            <person name="Wells C."/>
            <person name="Main D."/>
            <person name="Vizzotto G."/>
            <person name="Silva H."/>
            <person name="Salamini F."/>
            <person name="Schmutz J."/>
            <person name="Morgante M."/>
            <person name="Rokhsar D.S."/>
        </authorList>
    </citation>
    <scope>NUCLEOTIDE SEQUENCE [LARGE SCALE GENOMIC DNA]</scope>
    <source>
        <strain evidence="4">cv. Nemared</strain>
    </source>
</reference>
<keyword evidence="4" id="KW-1185">Reference proteome</keyword>
<evidence type="ECO:0000313" key="3">
    <source>
        <dbReference type="EMBL" id="ONI21729.1"/>
    </source>
</evidence>
<dbReference type="InterPro" id="IPR038588">
    <property type="entry name" value="XS_domain_sf"/>
</dbReference>
<dbReference type="eggNOG" id="ENOG502QQ93">
    <property type="taxonomic scope" value="Eukaryota"/>
</dbReference>
<feature type="region of interest" description="Disordered" evidence="1">
    <location>
        <begin position="81"/>
        <end position="108"/>
    </location>
</feature>
<feature type="region of interest" description="Disordered" evidence="1">
    <location>
        <begin position="142"/>
        <end position="163"/>
    </location>
</feature>
<dbReference type="GO" id="GO:0031047">
    <property type="term" value="P:regulatory ncRNA-mediated gene silencing"/>
    <property type="evidence" value="ECO:0007669"/>
    <property type="project" value="InterPro"/>
</dbReference>
<feature type="region of interest" description="Disordered" evidence="1">
    <location>
        <begin position="702"/>
        <end position="730"/>
    </location>
</feature>
<organism evidence="3 4">
    <name type="scientific">Prunus persica</name>
    <name type="common">Peach</name>
    <name type="synonym">Amygdalus persica</name>
    <dbReference type="NCBI Taxonomy" id="3760"/>
    <lineage>
        <taxon>Eukaryota</taxon>
        <taxon>Viridiplantae</taxon>
        <taxon>Streptophyta</taxon>
        <taxon>Embryophyta</taxon>
        <taxon>Tracheophyta</taxon>
        <taxon>Spermatophyta</taxon>
        <taxon>Magnoliopsida</taxon>
        <taxon>eudicotyledons</taxon>
        <taxon>Gunneridae</taxon>
        <taxon>Pentapetalae</taxon>
        <taxon>rosids</taxon>
        <taxon>fabids</taxon>
        <taxon>Rosales</taxon>
        <taxon>Rosaceae</taxon>
        <taxon>Amygdaloideae</taxon>
        <taxon>Amygdaleae</taxon>
        <taxon>Prunus</taxon>
    </lineage>
</organism>